<protein>
    <submittedName>
        <fullName evidence="1">Uncharacterized protein</fullName>
    </submittedName>
</protein>
<proteinExistence type="predicted"/>
<name>A0A1F6VFL1_9BACT</name>
<accession>A0A1F6VFL1</accession>
<organism evidence="1 2">
    <name type="scientific">Candidatus Nomurabacteria bacterium RIFCSPHIGHO2_01_FULL_42_15</name>
    <dbReference type="NCBI Taxonomy" id="1801742"/>
    <lineage>
        <taxon>Bacteria</taxon>
        <taxon>Candidatus Nomuraibacteriota</taxon>
    </lineage>
</organism>
<dbReference type="EMBL" id="MFTS01000003">
    <property type="protein sequence ID" value="OGI68378.1"/>
    <property type="molecule type" value="Genomic_DNA"/>
</dbReference>
<dbReference type="AlphaFoldDB" id="A0A1F6VFL1"/>
<evidence type="ECO:0000313" key="2">
    <source>
        <dbReference type="Proteomes" id="UP000178235"/>
    </source>
</evidence>
<sequence>MKSEQLDLVNLVKRTDKELETSISKKREEHGLDAELDAEEKALIVRQMHEEQDDRNKTYLN</sequence>
<reference evidence="1 2" key="1">
    <citation type="journal article" date="2016" name="Nat. Commun.">
        <title>Thousands of microbial genomes shed light on interconnected biogeochemical processes in an aquifer system.</title>
        <authorList>
            <person name="Anantharaman K."/>
            <person name="Brown C.T."/>
            <person name="Hug L.A."/>
            <person name="Sharon I."/>
            <person name="Castelle C.J."/>
            <person name="Probst A.J."/>
            <person name="Thomas B.C."/>
            <person name="Singh A."/>
            <person name="Wilkins M.J."/>
            <person name="Karaoz U."/>
            <person name="Brodie E.L."/>
            <person name="Williams K.H."/>
            <person name="Hubbard S.S."/>
            <person name="Banfield J.F."/>
        </authorList>
    </citation>
    <scope>NUCLEOTIDE SEQUENCE [LARGE SCALE GENOMIC DNA]</scope>
</reference>
<evidence type="ECO:0000313" key="1">
    <source>
        <dbReference type="EMBL" id="OGI68378.1"/>
    </source>
</evidence>
<gene>
    <name evidence="1" type="ORF">A2738_00625</name>
</gene>
<dbReference type="Proteomes" id="UP000178235">
    <property type="component" value="Unassembled WGS sequence"/>
</dbReference>
<comment type="caution">
    <text evidence="1">The sequence shown here is derived from an EMBL/GenBank/DDBJ whole genome shotgun (WGS) entry which is preliminary data.</text>
</comment>